<dbReference type="InterPro" id="IPR010852">
    <property type="entry name" value="ABATE"/>
</dbReference>
<dbReference type="Proteomes" id="UP001143486">
    <property type="component" value="Unassembled WGS sequence"/>
</dbReference>
<dbReference type="InterPro" id="IPR023286">
    <property type="entry name" value="ABATE_dom_sf"/>
</dbReference>
<comment type="caution">
    <text evidence="2">The sequence shown here is derived from an EMBL/GenBank/DDBJ whole genome shotgun (WGS) entry which is preliminary data.</text>
</comment>
<proteinExistence type="predicted"/>
<evidence type="ECO:0000259" key="1">
    <source>
        <dbReference type="Pfam" id="PF11706"/>
    </source>
</evidence>
<dbReference type="Gene3D" id="1.10.3300.10">
    <property type="entry name" value="Jann2411-like domain"/>
    <property type="match status" value="1"/>
</dbReference>
<dbReference type="PANTHER" id="PTHR35525">
    <property type="entry name" value="BLL6575 PROTEIN"/>
    <property type="match status" value="1"/>
</dbReference>
<dbReference type="Pfam" id="PF07336">
    <property type="entry name" value="ABATE"/>
    <property type="match status" value="1"/>
</dbReference>
<evidence type="ECO:0000313" key="3">
    <source>
        <dbReference type="Proteomes" id="UP001143486"/>
    </source>
</evidence>
<dbReference type="InterPro" id="IPR021005">
    <property type="entry name" value="Znf_CGNR"/>
</dbReference>
<evidence type="ECO:0000313" key="2">
    <source>
        <dbReference type="EMBL" id="GLK52551.1"/>
    </source>
</evidence>
<gene>
    <name evidence="2" type="ORF">GCM10017621_20590</name>
</gene>
<dbReference type="SUPFAM" id="SSF160904">
    <property type="entry name" value="Jann2411-like"/>
    <property type="match status" value="1"/>
</dbReference>
<dbReference type="PANTHER" id="PTHR35525:SF3">
    <property type="entry name" value="BLL6575 PROTEIN"/>
    <property type="match status" value="1"/>
</dbReference>
<sequence length="202" mass="21970">MTDFGPEHFIGGRLCVDFCNTADGRETAFVDALTEPADAVRWMTVSGAWHDGDAAALDAHLADTGAWERFHATAHDLREAIYAALTTRMHDGQPAAQALDRLATHYRAMAGRAALVTRANGQTQPDWSGADAATRFLAPIVMDAVALLAEDNAVRLKQCDGERCGWLFLDTSKAGRRRWCDMATCGNVSKARRHAARKQPSS</sequence>
<accession>A0A9W6IP47</accession>
<reference evidence="2" key="1">
    <citation type="journal article" date="2014" name="Int. J. Syst. Evol. Microbiol.">
        <title>Complete genome sequence of Corynebacterium casei LMG S-19264T (=DSM 44701T), isolated from a smear-ripened cheese.</title>
        <authorList>
            <consortium name="US DOE Joint Genome Institute (JGI-PGF)"/>
            <person name="Walter F."/>
            <person name="Albersmeier A."/>
            <person name="Kalinowski J."/>
            <person name="Ruckert C."/>
        </authorList>
    </citation>
    <scope>NUCLEOTIDE SEQUENCE</scope>
    <source>
        <strain evidence="2">VKM B-1513</strain>
    </source>
</reference>
<organism evidence="2 3">
    <name type="scientific">Maricaulis virginensis</name>
    <dbReference type="NCBI Taxonomy" id="144022"/>
    <lineage>
        <taxon>Bacteria</taxon>
        <taxon>Pseudomonadati</taxon>
        <taxon>Pseudomonadota</taxon>
        <taxon>Alphaproteobacteria</taxon>
        <taxon>Maricaulales</taxon>
        <taxon>Maricaulaceae</taxon>
        <taxon>Maricaulis</taxon>
    </lineage>
</organism>
<reference evidence="2" key="2">
    <citation type="submission" date="2023-01" db="EMBL/GenBank/DDBJ databases">
        <authorList>
            <person name="Sun Q."/>
            <person name="Evtushenko L."/>
        </authorList>
    </citation>
    <scope>NUCLEOTIDE SEQUENCE</scope>
    <source>
        <strain evidence="2">VKM B-1513</strain>
    </source>
</reference>
<keyword evidence="3" id="KW-1185">Reference proteome</keyword>
<dbReference type="Pfam" id="PF11706">
    <property type="entry name" value="zf-CGNR"/>
    <property type="match status" value="1"/>
</dbReference>
<dbReference type="AlphaFoldDB" id="A0A9W6IP47"/>
<feature type="domain" description="Zinc finger CGNR" evidence="1">
    <location>
        <begin position="155"/>
        <end position="198"/>
    </location>
</feature>
<dbReference type="RefSeq" id="WP_271186918.1">
    <property type="nucleotide sequence ID" value="NZ_BSFE01000005.1"/>
</dbReference>
<protein>
    <recommendedName>
        <fullName evidence="1">Zinc finger CGNR domain-containing protein</fullName>
    </recommendedName>
</protein>
<name>A0A9W6IP47_9PROT</name>
<dbReference type="EMBL" id="BSFE01000005">
    <property type="protein sequence ID" value="GLK52551.1"/>
    <property type="molecule type" value="Genomic_DNA"/>
</dbReference>